<dbReference type="AlphaFoldDB" id="A0A9D4T020"/>
<evidence type="ECO:0000313" key="3">
    <source>
        <dbReference type="Proteomes" id="UP000821837"/>
    </source>
</evidence>
<reference evidence="2" key="2">
    <citation type="submission" date="2021-09" db="EMBL/GenBank/DDBJ databases">
        <authorList>
            <person name="Jia N."/>
            <person name="Wang J."/>
            <person name="Shi W."/>
            <person name="Du L."/>
            <person name="Sun Y."/>
            <person name="Zhan W."/>
            <person name="Jiang J."/>
            <person name="Wang Q."/>
            <person name="Zhang B."/>
            <person name="Ji P."/>
            <person name="Sakyi L.B."/>
            <person name="Cui X."/>
            <person name="Yuan T."/>
            <person name="Jiang B."/>
            <person name="Yang W."/>
            <person name="Lam T.T.-Y."/>
            <person name="Chang Q."/>
            <person name="Ding S."/>
            <person name="Wang X."/>
            <person name="Zhu J."/>
            <person name="Ruan X."/>
            <person name="Zhao L."/>
            <person name="Wei J."/>
            <person name="Que T."/>
            <person name="Du C."/>
            <person name="Cheng J."/>
            <person name="Dai P."/>
            <person name="Han X."/>
            <person name="Huang E."/>
            <person name="Gao Y."/>
            <person name="Liu J."/>
            <person name="Shao H."/>
            <person name="Ye R."/>
            <person name="Li L."/>
            <person name="Wei W."/>
            <person name="Wang X."/>
            <person name="Wang C."/>
            <person name="Huo Q."/>
            <person name="Li W."/>
            <person name="Guo W."/>
            <person name="Chen H."/>
            <person name="Chen S."/>
            <person name="Zhou L."/>
            <person name="Zhou L."/>
            <person name="Ni X."/>
            <person name="Tian J."/>
            <person name="Zhou Y."/>
            <person name="Sheng Y."/>
            <person name="Liu T."/>
            <person name="Pan Y."/>
            <person name="Xia L."/>
            <person name="Li J."/>
            <person name="Zhao F."/>
            <person name="Cao W."/>
        </authorList>
    </citation>
    <scope>NUCLEOTIDE SEQUENCE</scope>
    <source>
        <strain evidence="2">Rsan-2018</strain>
        <tissue evidence="2">Larvae</tissue>
    </source>
</reference>
<comment type="caution">
    <text evidence="2">The sequence shown here is derived from an EMBL/GenBank/DDBJ whole genome shotgun (WGS) entry which is preliminary data.</text>
</comment>
<dbReference type="EMBL" id="JABSTV010001249">
    <property type="protein sequence ID" value="KAH7962909.1"/>
    <property type="molecule type" value="Genomic_DNA"/>
</dbReference>
<keyword evidence="3" id="KW-1185">Reference proteome</keyword>
<proteinExistence type="predicted"/>
<accession>A0A9D4T020</accession>
<dbReference type="VEuPathDB" id="VectorBase:RSAN_041989"/>
<sequence>MMANLLNRSFRTHRRTHSTPPGGMVTATVTDRIPRNNTLSASRAALTDVPEHEELRSGGRRQSSLGLLSAAASTTPGSIQDAKVSLVKYATLNASGGALPKNRDWLR</sequence>
<protein>
    <submittedName>
        <fullName evidence="2">Uncharacterized protein</fullName>
    </submittedName>
</protein>
<evidence type="ECO:0000313" key="2">
    <source>
        <dbReference type="EMBL" id="KAH7962909.1"/>
    </source>
</evidence>
<evidence type="ECO:0000256" key="1">
    <source>
        <dbReference type="SAM" id="MobiDB-lite"/>
    </source>
</evidence>
<gene>
    <name evidence="2" type="ORF">HPB52_018618</name>
</gene>
<name>A0A9D4T020_RHISA</name>
<feature type="region of interest" description="Disordered" evidence="1">
    <location>
        <begin position="1"/>
        <end position="76"/>
    </location>
</feature>
<reference evidence="2" key="1">
    <citation type="journal article" date="2020" name="Cell">
        <title>Large-Scale Comparative Analyses of Tick Genomes Elucidate Their Genetic Diversity and Vector Capacities.</title>
        <authorList>
            <consortium name="Tick Genome and Microbiome Consortium (TIGMIC)"/>
            <person name="Jia N."/>
            <person name="Wang J."/>
            <person name="Shi W."/>
            <person name="Du L."/>
            <person name="Sun Y."/>
            <person name="Zhan W."/>
            <person name="Jiang J.F."/>
            <person name="Wang Q."/>
            <person name="Zhang B."/>
            <person name="Ji P."/>
            <person name="Bell-Sakyi L."/>
            <person name="Cui X.M."/>
            <person name="Yuan T.T."/>
            <person name="Jiang B.G."/>
            <person name="Yang W.F."/>
            <person name="Lam T.T."/>
            <person name="Chang Q.C."/>
            <person name="Ding S.J."/>
            <person name="Wang X.J."/>
            <person name="Zhu J.G."/>
            <person name="Ruan X.D."/>
            <person name="Zhao L."/>
            <person name="Wei J.T."/>
            <person name="Ye R.Z."/>
            <person name="Que T.C."/>
            <person name="Du C.H."/>
            <person name="Zhou Y.H."/>
            <person name="Cheng J.X."/>
            <person name="Dai P.F."/>
            <person name="Guo W.B."/>
            <person name="Han X.H."/>
            <person name="Huang E.J."/>
            <person name="Li L.F."/>
            <person name="Wei W."/>
            <person name="Gao Y.C."/>
            <person name="Liu J.Z."/>
            <person name="Shao H.Z."/>
            <person name="Wang X."/>
            <person name="Wang C.C."/>
            <person name="Yang T.C."/>
            <person name="Huo Q.B."/>
            <person name="Li W."/>
            <person name="Chen H.Y."/>
            <person name="Chen S.E."/>
            <person name="Zhou L.G."/>
            <person name="Ni X.B."/>
            <person name="Tian J.H."/>
            <person name="Sheng Y."/>
            <person name="Liu T."/>
            <person name="Pan Y.S."/>
            <person name="Xia L.Y."/>
            <person name="Li J."/>
            <person name="Zhao F."/>
            <person name="Cao W.C."/>
        </authorList>
    </citation>
    <scope>NUCLEOTIDE SEQUENCE</scope>
    <source>
        <strain evidence="2">Rsan-2018</strain>
    </source>
</reference>
<feature type="compositionally biased region" description="Low complexity" evidence="1">
    <location>
        <begin position="60"/>
        <end position="73"/>
    </location>
</feature>
<dbReference type="Proteomes" id="UP000821837">
    <property type="component" value="Chromosome 3"/>
</dbReference>
<organism evidence="2 3">
    <name type="scientific">Rhipicephalus sanguineus</name>
    <name type="common">Brown dog tick</name>
    <name type="synonym">Ixodes sanguineus</name>
    <dbReference type="NCBI Taxonomy" id="34632"/>
    <lineage>
        <taxon>Eukaryota</taxon>
        <taxon>Metazoa</taxon>
        <taxon>Ecdysozoa</taxon>
        <taxon>Arthropoda</taxon>
        <taxon>Chelicerata</taxon>
        <taxon>Arachnida</taxon>
        <taxon>Acari</taxon>
        <taxon>Parasitiformes</taxon>
        <taxon>Ixodida</taxon>
        <taxon>Ixodoidea</taxon>
        <taxon>Ixodidae</taxon>
        <taxon>Rhipicephalinae</taxon>
        <taxon>Rhipicephalus</taxon>
        <taxon>Rhipicephalus</taxon>
    </lineage>
</organism>